<comment type="caution">
    <text evidence="9">The sequence shown here is derived from an EMBL/GenBank/DDBJ whole genome shotgun (WGS) entry which is preliminary data.</text>
</comment>
<dbReference type="InterPro" id="IPR030386">
    <property type="entry name" value="G_GB1_RHD3_dom"/>
</dbReference>
<evidence type="ECO:0008006" key="11">
    <source>
        <dbReference type="Google" id="ProtNLM"/>
    </source>
</evidence>
<evidence type="ECO:0000313" key="10">
    <source>
        <dbReference type="Proteomes" id="UP000607653"/>
    </source>
</evidence>
<dbReference type="Pfam" id="PF05879">
    <property type="entry name" value="RHD3_GTPase"/>
    <property type="match status" value="1"/>
</dbReference>
<keyword evidence="10" id="KW-1185">Reference proteome</keyword>
<evidence type="ECO:0000256" key="6">
    <source>
        <dbReference type="PROSITE-ProRule" id="PRU01052"/>
    </source>
</evidence>
<feature type="domain" description="GB1/RHD3-type G" evidence="7">
    <location>
        <begin position="34"/>
        <end position="108"/>
    </location>
</feature>
<dbReference type="PROSITE" id="PS51717">
    <property type="entry name" value="G_VLIG"/>
    <property type="match status" value="1"/>
</dbReference>
<protein>
    <recommendedName>
        <fullName evidence="11">GB1/RHD3-type G domain-containing protein</fullName>
    </recommendedName>
</protein>
<evidence type="ECO:0000256" key="1">
    <source>
        <dbReference type="ARBA" id="ARBA00022741"/>
    </source>
</evidence>
<keyword evidence="1" id="KW-0547">Nucleotide-binding</keyword>
<evidence type="ECO:0000259" key="7">
    <source>
        <dbReference type="PROSITE" id="PS51715"/>
    </source>
</evidence>
<dbReference type="InterPro" id="IPR027417">
    <property type="entry name" value="P-loop_NTPase"/>
</dbReference>
<name>A0A822Z859_NELNU</name>
<evidence type="ECO:0000256" key="3">
    <source>
        <dbReference type="ARBA" id="ARBA00022824"/>
    </source>
</evidence>
<proteinExistence type="inferred from homology"/>
<keyword evidence="2" id="KW-0378">Hydrolase</keyword>
<gene>
    <name evidence="9" type="ORF">HUJ06_013539</name>
</gene>
<dbReference type="InterPro" id="IPR030383">
    <property type="entry name" value="G_VLIG_dom"/>
</dbReference>
<reference evidence="9 10" key="1">
    <citation type="journal article" date="2020" name="Mol. Biol. Evol.">
        <title>Distinct Expression and Methylation Patterns for Genes with Different Fates following a Single Whole-Genome Duplication in Flowering Plants.</title>
        <authorList>
            <person name="Shi T."/>
            <person name="Rahmani R.S."/>
            <person name="Gugger P.F."/>
            <person name="Wang M."/>
            <person name="Li H."/>
            <person name="Zhang Y."/>
            <person name="Li Z."/>
            <person name="Wang Q."/>
            <person name="Van de Peer Y."/>
            <person name="Marchal K."/>
            <person name="Chen J."/>
        </authorList>
    </citation>
    <scope>NUCLEOTIDE SEQUENCE [LARGE SCALE GENOMIC DNA]</scope>
    <source>
        <tissue evidence="9">Leaf</tissue>
    </source>
</reference>
<organism evidence="9 10">
    <name type="scientific">Nelumbo nucifera</name>
    <name type="common">Sacred lotus</name>
    <dbReference type="NCBI Taxonomy" id="4432"/>
    <lineage>
        <taxon>Eukaryota</taxon>
        <taxon>Viridiplantae</taxon>
        <taxon>Streptophyta</taxon>
        <taxon>Embryophyta</taxon>
        <taxon>Tracheophyta</taxon>
        <taxon>Spermatophyta</taxon>
        <taxon>Magnoliopsida</taxon>
        <taxon>Proteales</taxon>
        <taxon>Nelumbonaceae</taxon>
        <taxon>Nelumbo</taxon>
    </lineage>
</organism>
<accession>A0A822Z859</accession>
<sequence length="108" mass="11891">MARRKDKCYATQLIEGNGRFNDKFSENIKLGDSGSSYVVISIMGPQSSGKSTLLNHLFGTSFNEMRAEKGRSQTTKGIWLAKCTNTEPYALVADLEGNDGRERGEVLP</sequence>
<dbReference type="Proteomes" id="UP000607653">
    <property type="component" value="Unassembled WGS sequence"/>
</dbReference>
<dbReference type="PROSITE" id="PS51715">
    <property type="entry name" value="G_GB1_RHD3"/>
    <property type="match status" value="1"/>
</dbReference>
<evidence type="ECO:0000313" key="9">
    <source>
        <dbReference type="EMBL" id="DAD39216.1"/>
    </source>
</evidence>
<dbReference type="GO" id="GO:0016787">
    <property type="term" value="F:hydrolase activity"/>
    <property type="evidence" value="ECO:0007669"/>
    <property type="project" value="UniProtKB-KW"/>
</dbReference>
<comment type="similarity">
    <text evidence="6">Belongs to the TRAFAC class dynamin-like GTPase superfamily. GB1/RHD3 GTPase family.</text>
</comment>
<dbReference type="GO" id="GO:0005525">
    <property type="term" value="F:GTP binding"/>
    <property type="evidence" value="ECO:0007669"/>
    <property type="project" value="UniProtKB-KW"/>
</dbReference>
<feature type="domain" description="VLIG-type G" evidence="8">
    <location>
        <begin position="34"/>
        <end position="108"/>
    </location>
</feature>
<evidence type="ECO:0000256" key="4">
    <source>
        <dbReference type="ARBA" id="ARBA00023134"/>
    </source>
</evidence>
<keyword evidence="5" id="KW-0472">Membrane</keyword>
<keyword evidence="4" id="KW-0342">GTP-binding</keyword>
<dbReference type="EMBL" id="DUZY01000005">
    <property type="protein sequence ID" value="DAD39216.1"/>
    <property type="molecule type" value="Genomic_DNA"/>
</dbReference>
<evidence type="ECO:0000259" key="8">
    <source>
        <dbReference type="PROSITE" id="PS51717"/>
    </source>
</evidence>
<evidence type="ECO:0000256" key="2">
    <source>
        <dbReference type="ARBA" id="ARBA00022801"/>
    </source>
</evidence>
<dbReference type="InterPro" id="IPR008803">
    <property type="entry name" value="RHD3/Sey1"/>
</dbReference>
<evidence type="ECO:0000256" key="5">
    <source>
        <dbReference type="ARBA" id="ARBA00023136"/>
    </source>
</evidence>
<dbReference type="Gene3D" id="3.40.50.300">
    <property type="entry name" value="P-loop containing nucleotide triphosphate hydrolases"/>
    <property type="match status" value="1"/>
</dbReference>
<dbReference type="AlphaFoldDB" id="A0A822Z859"/>
<keyword evidence="3" id="KW-0256">Endoplasmic reticulum</keyword>
<dbReference type="PANTHER" id="PTHR45923">
    <property type="entry name" value="PROTEIN SEY1"/>
    <property type="match status" value="1"/>
</dbReference>
<dbReference type="PANTHER" id="PTHR45923:SF2">
    <property type="entry name" value="PROTEIN SEY1"/>
    <property type="match status" value="1"/>
</dbReference>
<dbReference type="SUPFAM" id="SSF52540">
    <property type="entry name" value="P-loop containing nucleoside triphosphate hydrolases"/>
    <property type="match status" value="1"/>
</dbReference>